<evidence type="ECO:0000256" key="1">
    <source>
        <dbReference type="SAM" id="MobiDB-lite"/>
    </source>
</evidence>
<proteinExistence type="predicted"/>
<evidence type="ECO:0000313" key="2">
    <source>
        <dbReference type="EMBL" id="MBB3155102.1"/>
    </source>
</evidence>
<protein>
    <recommendedName>
        <fullName evidence="4">YtkA-like domain-containing protein</fullName>
    </recommendedName>
</protein>
<dbReference type="PROSITE" id="PS51257">
    <property type="entry name" value="PROKAR_LIPOPROTEIN"/>
    <property type="match status" value="1"/>
</dbReference>
<dbReference type="Proteomes" id="UP000518605">
    <property type="component" value="Unassembled WGS sequence"/>
</dbReference>
<feature type="region of interest" description="Disordered" evidence="1">
    <location>
        <begin position="38"/>
        <end position="82"/>
    </location>
</feature>
<gene>
    <name evidence="2" type="ORF">FHS16_005209</name>
</gene>
<organism evidence="2 3">
    <name type="scientific">Paenibacillus endophyticus</name>
    <dbReference type="NCBI Taxonomy" id="1294268"/>
    <lineage>
        <taxon>Bacteria</taxon>
        <taxon>Bacillati</taxon>
        <taxon>Bacillota</taxon>
        <taxon>Bacilli</taxon>
        <taxon>Bacillales</taxon>
        <taxon>Paenibacillaceae</taxon>
        <taxon>Paenibacillus</taxon>
    </lineage>
</organism>
<accession>A0A7W5CCC1</accession>
<evidence type="ECO:0008006" key="4">
    <source>
        <dbReference type="Google" id="ProtNLM"/>
    </source>
</evidence>
<keyword evidence="3" id="KW-1185">Reference proteome</keyword>
<dbReference type="AlphaFoldDB" id="A0A7W5CCC1"/>
<feature type="compositionally biased region" description="Polar residues" evidence="1">
    <location>
        <begin position="58"/>
        <end position="71"/>
    </location>
</feature>
<reference evidence="2 3" key="1">
    <citation type="submission" date="2020-08" db="EMBL/GenBank/DDBJ databases">
        <title>Genomic Encyclopedia of Type Strains, Phase III (KMG-III): the genomes of soil and plant-associated and newly described type strains.</title>
        <authorList>
            <person name="Whitman W."/>
        </authorList>
    </citation>
    <scope>NUCLEOTIDE SEQUENCE [LARGE SCALE GENOMIC DNA]</scope>
    <source>
        <strain evidence="2 3">CECT 8234</strain>
    </source>
</reference>
<evidence type="ECO:0000313" key="3">
    <source>
        <dbReference type="Proteomes" id="UP000518605"/>
    </source>
</evidence>
<sequence>MMAKEWVSVNKYRKGTTAAAIILLGLLATGCGSASKDEHAQHAASNQAKANDEHRNHSASGDASTAGNQGEHSGHGASDEEATAADVRLEWRYSPERPELGEKTKVELFLYDSGGKPIEKYDVNHEKLMHLIVVSEDMSEFMHIHPDYVGKGKFEVHAAFPKSGSYKLFADFIPTGSSQLTVTSTIKTAGSKEAEIPVVKDEELAKSLEGVKVTLDVSTFKSGVDVDLTFTLSDEKTKEPITDLEPYLGAIGHVVILNKDLSRYLHVHPTDDNGSGPTAQFSTSFPEPGIYKIWGQFQRGGKTFIVPFTVEAE</sequence>
<name>A0A7W5CCC1_9BACL</name>
<comment type="caution">
    <text evidence="2">The sequence shown here is derived from an EMBL/GenBank/DDBJ whole genome shotgun (WGS) entry which is preliminary data.</text>
</comment>
<dbReference type="RefSeq" id="WP_246431959.1">
    <property type="nucleotide sequence ID" value="NZ_CBCSLB010000020.1"/>
</dbReference>
<dbReference type="EMBL" id="JACHXW010000021">
    <property type="protein sequence ID" value="MBB3155102.1"/>
    <property type="molecule type" value="Genomic_DNA"/>
</dbReference>